<protein>
    <submittedName>
        <fullName evidence="1">Uncharacterized protein</fullName>
    </submittedName>
</protein>
<dbReference type="KEGG" id="amog:QRX60_50935"/>
<organism evidence="1 2">
    <name type="scientific">Amycolatopsis mongoliensis</name>
    <dbReference type="NCBI Taxonomy" id="715475"/>
    <lineage>
        <taxon>Bacteria</taxon>
        <taxon>Bacillati</taxon>
        <taxon>Actinomycetota</taxon>
        <taxon>Actinomycetes</taxon>
        <taxon>Pseudonocardiales</taxon>
        <taxon>Pseudonocardiaceae</taxon>
        <taxon>Amycolatopsis</taxon>
    </lineage>
</organism>
<keyword evidence="2" id="KW-1185">Reference proteome</keyword>
<evidence type="ECO:0000313" key="1">
    <source>
        <dbReference type="EMBL" id="WIY02210.1"/>
    </source>
</evidence>
<evidence type="ECO:0000313" key="2">
    <source>
        <dbReference type="Proteomes" id="UP001239397"/>
    </source>
</evidence>
<name>A0A9Y2JPC0_9PSEU</name>
<proteinExistence type="predicted"/>
<dbReference type="EMBL" id="CP127295">
    <property type="protein sequence ID" value="WIY02210.1"/>
    <property type="molecule type" value="Genomic_DNA"/>
</dbReference>
<dbReference type="Proteomes" id="UP001239397">
    <property type="component" value="Chromosome"/>
</dbReference>
<gene>
    <name evidence="1" type="ORF">QRX60_50935</name>
</gene>
<reference evidence="1 2" key="1">
    <citation type="submission" date="2023-06" db="EMBL/GenBank/DDBJ databases">
        <authorList>
            <person name="Oyuntsetseg B."/>
            <person name="Kim S.B."/>
        </authorList>
    </citation>
    <scope>NUCLEOTIDE SEQUENCE [LARGE SCALE GENOMIC DNA]</scope>
    <source>
        <strain evidence="1 2">4-36</strain>
    </source>
</reference>
<accession>A0A9Y2JPC0</accession>
<dbReference type="AlphaFoldDB" id="A0A9Y2JPC0"/>
<sequence>MATTIPTREKLHVEAIEALAGAGVQVVTPQALRRVRGRHPYLAEVGAGARSGLRLHRMRRVGVLIPTWMARQFPDEVPEEVFATPDTRICGTLNPLDRRP</sequence>
<dbReference type="RefSeq" id="WP_285998639.1">
    <property type="nucleotide sequence ID" value="NZ_CP127295.1"/>
</dbReference>